<evidence type="ECO:0000256" key="1">
    <source>
        <dbReference type="SAM" id="Phobius"/>
    </source>
</evidence>
<dbReference type="RefSeq" id="WP_267665233.1">
    <property type="nucleotide sequence ID" value="NZ_JAODIX010000057.1"/>
</dbReference>
<feature type="transmembrane region" description="Helical" evidence="1">
    <location>
        <begin position="49"/>
        <end position="70"/>
    </location>
</feature>
<accession>A0ABD5YEF9</accession>
<keyword evidence="1" id="KW-1133">Transmembrane helix</keyword>
<proteinExistence type="predicted"/>
<keyword evidence="1" id="KW-0472">Membrane</keyword>
<dbReference type="EMBL" id="JBHSZZ010000057">
    <property type="protein sequence ID" value="MFC7187764.1"/>
    <property type="molecule type" value="Genomic_DNA"/>
</dbReference>
<organism evidence="2 3">
    <name type="scientific">Halorubrum yunnanense</name>
    <dbReference type="NCBI Taxonomy" id="1526162"/>
    <lineage>
        <taxon>Archaea</taxon>
        <taxon>Methanobacteriati</taxon>
        <taxon>Methanobacteriota</taxon>
        <taxon>Stenosarchaea group</taxon>
        <taxon>Halobacteria</taxon>
        <taxon>Halobacteriales</taxon>
        <taxon>Haloferacaceae</taxon>
        <taxon>Halorubrum</taxon>
    </lineage>
</organism>
<evidence type="ECO:0000313" key="2">
    <source>
        <dbReference type="EMBL" id="MFC7187764.1"/>
    </source>
</evidence>
<dbReference type="AlphaFoldDB" id="A0ABD5YEF9"/>
<dbReference type="Proteomes" id="UP001596390">
    <property type="component" value="Unassembled WGS sequence"/>
</dbReference>
<name>A0ABD5YEF9_9EURY</name>
<sequence>MSGDGLLGSLSLVSLLSLCCIGFGGLAGGAVVAGGGASASAFTTGVTGARGALISGVVTFATVFAVAGVIRWRLSRGVSDD</sequence>
<evidence type="ECO:0000313" key="3">
    <source>
        <dbReference type="Proteomes" id="UP001596390"/>
    </source>
</evidence>
<protein>
    <submittedName>
        <fullName evidence="2">Uncharacterized protein</fullName>
    </submittedName>
</protein>
<keyword evidence="3" id="KW-1185">Reference proteome</keyword>
<comment type="caution">
    <text evidence="2">The sequence shown here is derived from an EMBL/GenBank/DDBJ whole genome shotgun (WGS) entry which is preliminary data.</text>
</comment>
<reference evidence="2 3" key="1">
    <citation type="journal article" date="2019" name="Int. J. Syst. Evol. Microbiol.">
        <title>The Global Catalogue of Microorganisms (GCM) 10K type strain sequencing project: providing services to taxonomists for standard genome sequencing and annotation.</title>
        <authorList>
            <consortium name="The Broad Institute Genomics Platform"/>
            <consortium name="The Broad Institute Genome Sequencing Center for Infectious Disease"/>
            <person name="Wu L."/>
            <person name="Ma J."/>
        </authorList>
    </citation>
    <scope>NUCLEOTIDE SEQUENCE [LARGE SCALE GENOMIC DNA]</scope>
    <source>
        <strain evidence="2 3">Q85</strain>
    </source>
</reference>
<gene>
    <name evidence="2" type="ORF">ACFQMK_12915</name>
</gene>
<keyword evidence="1" id="KW-0812">Transmembrane</keyword>